<evidence type="ECO:0000256" key="1">
    <source>
        <dbReference type="SAM" id="Phobius"/>
    </source>
</evidence>
<reference evidence="2 3" key="1">
    <citation type="submission" date="2024-06" db="EMBL/GenBank/DDBJ databases">
        <title>Chitinophaga defluvii sp. nov., isolated from municipal sewage.</title>
        <authorList>
            <person name="Zhang L."/>
        </authorList>
    </citation>
    <scope>NUCLEOTIDE SEQUENCE [LARGE SCALE GENOMIC DNA]</scope>
    <source>
        <strain evidence="2 3">H8</strain>
    </source>
</reference>
<keyword evidence="1" id="KW-0472">Membrane</keyword>
<dbReference type="Pfam" id="PF13585">
    <property type="entry name" value="CHU_C"/>
    <property type="match status" value="1"/>
</dbReference>
<evidence type="ECO:0000313" key="2">
    <source>
        <dbReference type="EMBL" id="MET6996728.1"/>
    </source>
</evidence>
<organism evidence="2 3">
    <name type="scientific">Chitinophaga defluvii</name>
    <dbReference type="NCBI Taxonomy" id="3163343"/>
    <lineage>
        <taxon>Bacteria</taxon>
        <taxon>Pseudomonadati</taxon>
        <taxon>Bacteroidota</taxon>
        <taxon>Chitinophagia</taxon>
        <taxon>Chitinophagales</taxon>
        <taxon>Chitinophagaceae</taxon>
        <taxon>Chitinophaga</taxon>
    </lineage>
</organism>
<keyword evidence="1" id="KW-1133">Transmembrane helix</keyword>
<sequence length="1155" mass="123992">MKFFPVRLFYIILYLIMIPLWSHGAVFIVTSNADSGPGTLREAIGLAAANGTTERDYIKFNLTGDITIKLNTNLPELTSNIVLDGSSQPGSTLGASGAKVFLLRQTGYLEVDYYGLKIAGANKVEIYGLLIRKPMTAYYGAAILITGSCTDIIIGAPGKGNVMNGYTYGIHQDANFPELITNISIQGNIIGWEEDGISTNKSGGTYRAILLPAIQNIKLGGSLPGEENTITSYSYGSDVYCYGGRVTVIGNIFGADIYGTGIQHYIAQPLPTLQIICKEQEASEKAIITDNLIAGNSQTAIVVSDFQKGVEILRNKIGTDITGKQLLGERQAGIHINNCGPSMIGGSIANKNIVAGCTYVAITVSQSYFVTISQNEMFCNNTYLLTDNVTISLGYDWETEVGRPRPFIEIKFCDANTISGITVPNAKIEVFTPYRCGNGKRCDGRNYIETIMADGEGKWSYALNGKEGAVFSATDEQGATSDYTSPQWTYKGMDVIEHTACGKSLGGIPTMVISGAVPFYWEDQAGNIVSRDTCLKNVPAGKYRMVMFGAGCNLPECAYKTYYFTIEEHNPVINTDNMDIRHATCGNKNGSIDGLYYEGDNLQFSWRNAAGIEVGTTRSLTDIGPGKYTITITDVIRDCKTSAGPFEVKNGRGPTLDVAKVILKDAICNKPTGSISGLRVTGSGELTYSWVNSSGDIVGNEVGLSKVPAGSYVLKFSDATSCGSAESDSFYIKSPGLIAIDKSKALVNVSDCGSNTGSVTGLKISNGETINWVDETGTEVSNTAMLAHAAPGQYTLIVTNTSGCTATENFEIVQAIPSKMTMVSATIQHPLCNGTNGQLKDVVITGGTPISWKWMTLDGEVISTGKELKNVAAGAYQLLITDAANCEQLVTTVTLKDPPLPGINTTQGIIEHDQCNLNLGAIGGITVSGVMPFTYQWFSNSQLTGTTLDLKGLHAGDYILKVRDNNGCEVASSPFVITNSDVSLISPRANDVTIVKGMTAEIKVNDPLQGMYALYNSSGIHIESSTNGIFKVPGLVSTTTFLLEYKQGTCVSDKSSVRVEVVDGIRIYVPTAFSPNGDGINDYFRIKAYGIAALDLFEVFDRWGNKVFFTRDLTSGWNGSWGGKRILAGSYVWQLKAVDVMGNPVQQQGVITVVY</sequence>
<dbReference type="SUPFAM" id="SSF51126">
    <property type="entry name" value="Pectin lyase-like"/>
    <property type="match status" value="1"/>
</dbReference>
<dbReference type="RefSeq" id="WP_354659369.1">
    <property type="nucleotide sequence ID" value="NZ_JBEXAC010000001.1"/>
</dbReference>
<dbReference type="EMBL" id="JBEXAC010000001">
    <property type="protein sequence ID" value="MET6996728.1"/>
    <property type="molecule type" value="Genomic_DNA"/>
</dbReference>
<dbReference type="Proteomes" id="UP001549749">
    <property type="component" value="Unassembled WGS sequence"/>
</dbReference>
<accession>A0ABV2T137</accession>
<gene>
    <name evidence="2" type="ORF">ABR189_05095</name>
</gene>
<dbReference type="InterPro" id="IPR011050">
    <property type="entry name" value="Pectin_lyase_fold/virulence"/>
</dbReference>
<comment type="caution">
    <text evidence="2">The sequence shown here is derived from an EMBL/GenBank/DDBJ whole genome shotgun (WGS) entry which is preliminary data.</text>
</comment>
<keyword evidence="3" id="KW-1185">Reference proteome</keyword>
<proteinExistence type="predicted"/>
<name>A0ABV2T137_9BACT</name>
<keyword evidence="1" id="KW-0812">Transmembrane</keyword>
<dbReference type="NCBIfam" id="TIGR04131">
    <property type="entry name" value="Bac_Flav_CTERM"/>
    <property type="match status" value="1"/>
</dbReference>
<feature type="transmembrane region" description="Helical" evidence="1">
    <location>
        <begin position="7"/>
        <end position="29"/>
    </location>
</feature>
<dbReference type="InterPro" id="IPR026341">
    <property type="entry name" value="T9SS_type_B"/>
</dbReference>
<protein>
    <submittedName>
        <fullName evidence="2">Gliding motility-associated C-terminal domain-containing protein</fullName>
    </submittedName>
</protein>
<evidence type="ECO:0000313" key="3">
    <source>
        <dbReference type="Proteomes" id="UP001549749"/>
    </source>
</evidence>